<evidence type="ECO:0000259" key="13">
    <source>
        <dbReference type="Pfam" id="PF00768"/>
    </source>
</evidence>
<organism evidence="14 15">
    <name type="scientific">Williamsia marianensis</name>
    <dbReference type="NCBI Taxonomy" id="85044"/>
    <lineage>
        <taxon>Bacteria</taxon>
        <taxon>Bacillati</taxon>
        <taxon>Actinomycetota</taxon>
        <taxon>Actinomycetes</taxon>
        <taxon>Mycobacteriales</taxon>
        <taxon>Nocardiaceae</taxon>
        <taxon>Williamsia</taxon>
    </lineage>
</organism>
<accession>A0A2G3PTB1</accession>
<feature type="region of interest" description="Disordered" evidence="10">
    <location>
        <begin position="388"/>
        <end position="413"/>
    </location>
</feature>
<keyword evidence="5" id="KW-0573">Peptidoglycan synthesis</keyword>
<dbReference type="RefSeq" id="WP_099382115.1">
    <property type="nucleotide sequence ID" value="NZ_PEBD01000004.1"/>
</dbReference>
<feature type="active site" description="Proton acceptor" evidence="7">
    <location>
        <position position="138"/>
    </location>
</feature>
<feature type="region of interest" description="Disordered" evidence="10">
    <location>
        <begin position="35"/>
        <end position="77"/>
    </location>
</feature>
<keyword evidence="6" id="KW-0961">Cell wall biogenesis/degradation</keyword>
<dbReference type="Pfam" id="PF00768">
    <property type="entry name" value="Peptidase_S11"/>
    <property type="match status" value="1"/>
</dbReference>
<evidence type="ECO:0000313" key="14">
    <source>
        <dbReference type="EMBL" id="PHV69044.1"/>
    </source>
</evidence>
<evidence type="ECO:0000256" key="1">
    <source>
        <dbReference type="ARBA" id="ARBA00007164"/>
    </source>
</evidence>
<comment type="similarity">
    <text evidence="1 9">Belongs to the peptidase S11 family.</text>
</comment>
<dbReference type="InterPro" id="IPR001967">
    <property type="entry name" value="Peptidase_S11_N"/>
</dbReference>
<feature type="domain" description="Peptidase S11 D-alanyl-D-alanine carboxypeptidase A N-terminal" evidence="13">
    <location>
        <begin position="105"/>
        <end position="256"/>
    </location>
</feature>
<keyword evidence="2 12" id="KW-0732">Signal</keyword>
<dbReference type="GO" id="GO:0009002">
    <property type="term" value="F:serine-type D-Ala-D-Ala carboxypeptidase activity"/>
    <property type="evidence" value="ECO:0007669"/>
    <property type="project" value="InterPro"/>
</dbReference>
<feature type="chain" id="PRO_5013552115" evidence="12">
    <location>
        <begin position="30"/>
        <end position="444"/>
    </location>
</feature>
<keyword evidence="11" id="KW-0812">Transmembrane</keyword>
<evidence type="ECO:0000256" key="5">
    <source>
        <dbReference type="ARBA" id="ARBA00022984"/>
    </source>
</evidence>
<comment type="caution">
    <text evidence="14">The sequence shown here is derived from an EMBL/GenBank/DDBJ whole genome shotgun (WGS) entry which is preliminary data.</text>
</comment>
<evidence type="ECO:0000256" key="4">
    <source>
        <dbReference type="ARBA" id="ARBA00022960"/>
    </source>
</evidence>
<dbReference type="PANTHER" id="PTHR21581">
    <property type="entry name" value="D-ALANYL-D-ALANINE CARBOXYPEPTIDASE"/>
    <property type="match status" value="1"/>
</dbReference>
<evidence type="ECO:0000313" key="15">
    <source>
        <dbReference type="Proteomes" id="UP000225108"/>
    </source>
</evidence>
<feature type="transmembrane region" description="Helical" evidence="11">
    <location>
        <begin position="416"/>
        <end position="438"/>
    </location>
</feature>
<proteinExistence type="inferred from homology"/>
<dbReference type="Proteomes" id="UP000225108">
    <property type="component" value="Unassembled WGS sequence"/>
</dbReference>
<evidence type="ECO:0000256" key="11">
    <source>
        <dbReference type="SAM" id="Phobius"/>
    </source>
</evidence>
<dbReference type="AlphaFoldDB" id="A0A2G3PTB1"/>
<keyword evidence="3" id="KW-0378">Hydrolase</keyword>
<dbReference type="Gene3D" id="3.40.710.10">
    <property type="entry name" value="DD-peptidase/beta-lactamase superfamily"/>
    <property type="match status" value="1"/>
</dbReference>
<dbReference type="GO" id="GO:0009252">
    <property type="term" value="P:peptidoglycan biosynthetic process"/>
    <property type="evidence" value="ECO:0007669"/>
    <property type="project" value="UniProtKB-KW"/>
</dbReference>
<dbReference type="GO" id="GO:0006508">
    <property type="term" value="P:proteolysis"/>
    <property type="evidence" value="ECO:0007669"/>
    <property type="project" value="InterPro"/>
</dbReference>
<evidence type="ECO:0000256" key="9">
    <source>
        <dbReference type="RuleBase" id="RU004016"/>
    </source>
</evidence>
<dbReference type="PANTHER" id="PTHR21581:SF33">
    <property type="entry name" value="D-ALANYL-D-ALANINE CARBOXYPEPTIDASE DACB"/>
    <property type="match status" value="1"/>
</dbReference>
<dbReference type="GO" id="GO:0071555">
    <property type="term" value="P:cell wall organization"/>
    <property type="evidence" value="ECO:0007669"/>
    <property type="project" value="UniProtKB-KW"/>
</dbReference>
<dbReference type="PRINTS" id="PR00725">
    <property type="entry name" value="DADACBPTASE1"/>
</dbReference>
<keyword evidence="4" id="KW-0133">Cell shape</keyword>
<evidence type="ECO:0000256" key="6">
    <source>
        <dbReference type="ARBA" id="ARBA00023316"/>
    </source>
</evidence>
<feature type="binding site" evidence="8">
    <location>
        <position position="322"/>
    </location>
    <ligand>
        <name>substrate</name>
    </ligand>
</feature>
<feature type="active site" description="Acyl-ester intermediate" evidence="7">
    <location>
        <position position="135"/>
    </location>
</feature>
<dbReference type="InterPro" id="IPR018044">
    <property type="entry name" value="Peptidase_S11"/>
</dbReference>
<keyword evidence="11" id="KW-0472">Membrane</keyword>
<sequence length="444" mass="45583">MIRPMVRAAVMAMVVLLAPGSIGLGAVTAAPIQGTPTAGAPAPETITDSCPYKTLPIPPVDESEVVPPGSSSPTPLPVPSPPVGGEALGGCGVVAAPGAAPPPAGLTAAGWLIADLTAGKVLAAKDPHGRYRPASTIKVLLILVVLDELDLDDTVTGTQEDDEVEGDAAGVGPGGVYTVRELLAGLMMVSGNDCANALARALGGPEKTVDRMNEKARELGALDTRAASASGLDGPGMSSSPYDEALIFAEALKNDDFVAISQQTQMRFPGYPGMPTPTPTDQSVDSAVAATTTQSTPAGDPGIDLYNMNQLLYDYPGTLAGKTGYTDDARKTFVGAAEQDGRTILVVQMYGLNDSYGSFWRQAEAMLDYGFAQSPDLFVGSLTDDPASPSSVEYSGGTDEDVAGSPSVQDSGRSSWTARITIGLAGALVVIGLIYAGLRVNRRR</sequence>
<evidence type="ECO:0000256" key="10">
    <source>
        <dbReference type="SAM" id="MobiDB-lite"/>
    </source>
</evidence>
<feature type="signal peptide" evidence="12">
    <location>
        <begin position="1"/>
        <end position="29"/>
    </location>
</feature>
<gene>
    <name evidence="14" type="ORF">CSW57_06520</name>
</gene>
<feature type="active site" evidence="7">
    <location>
        <position position="190"/>
    </location>
</feature>
<dbReference type="EMBL" id="PEBD01000004">
    <property type="protein sequence ID" value="PHV69044.1"/>
    <property type="molecule type" value="Genomic_DNA"/>
</dbReference>
<dbReference type="InterPro" id="IPR012338">
    <property type="entry name" value="Beta-lactam/transpept-like"/>
</dbReference>
<dbReference type="SUPFAM" id="SSF56601">
    <property type="entry name" value="beta-lactamase/transpeptidase-like"/>
    <property type="match status" value="1"/>
</dbReference>
<evidence type="ECO:0000256" key="8">
    <source>
        <dbReference type="PIRSR" id="PIRSR618044-2"/>
    </source>
</evidence>
<evidence type="ECO:0000256" key="7">
    <source>
        <dbReference type="PIRSR" id="PIRSR618044-1"/>
    </source>
</evidence>
<keyword evidence="11" id="KW-1133">Transmembrane helix</keyword>
<protein>
    <submittedName>
        <fullName evidence="14">Peptidase S11</fullName>
    </submittedName>
</protein>
<evidence type="ECO:0000256" key="12">
    <source>
        <dbReference type="SAM" id="SignalP"/>
    </source>
</evidence>
<evidence type="ECO:0000256" key="3">
    <source>
        <dbReference type="ARBA" id="ARBA00022801"/>
    </source>
</evidence>
<dbReference type="GO" id="GO:0008360">
    <property type="term" value="P:regulation of cell shape"/>
    <property type="evidence" value="ECO:0007669"/>
    <property type="project" value="UniProtKB-KW"/>
</dbReference>
<reference evidence="14 15" key="1">
    <citation type="submission" date="2017-10" db="EMBL/GenBank/DDBJ databases">
        <title>The draft genome sequence of Williamsia sp. BULT 1.1 isolated from the semi-arid grassland soils from South Africa.</title>
        <authorList>
            <person name="Kabwe M.H."/>
            <person name="Govender N."/>
            <person name="Mutseka Lunga P."/>
            <person name="Vikram S."/>
            <person name="Makhalanyane T.P."/>
        </authorList>
    </citation>
    <scope>NUCLEOTIDE SEQUENCE [LARGE SCALE GENOMIC DNA]</scope>
    <source>
        <strain evidence="14 15">BULT 1.1</strain>
    </source>
</reference>
<evidence type="ECO:0000256" key="2">
    <source>
        <dbReference type="ARBA" id="ARBA00022729"/>
    </source>
</evidence>
<name>A0A2G3PTB1_WILMA</name>